<dbReference type="Proteomes" id="UP000274212">
    <property type="component" value="Unassembled WGS sequence"/>
</dbReference>
<feature type="transmembrane region" description="Helical" evidence="1">
    <location>
        <begin position="167"/>
        <end position="190"/>
    </location>
</feature>
<proteinExistence type="predicted"/>
<feature type="transmembrane region" description="Helical" evidence="1">
    <location>
        <begin position="86"/>
        <end position="104"/>
    </location>
</feature>
<gene>
    <name evidence="2" type="ORF">ALP36_02001</name>
</gene>
<dbReference type="AlphaFoldDB" id="A0A3M5RGT9"/>
<evidence type="ECO:0000256" key="1">
    <source>
        <dbReference type="SAM" id="Phobius"/>
    </source>
</evidence>
<evidence type="ECO:0000313" key="3">
    <source>
        <dbReference type="Proteomes" id="UP000274212"/>
    </source>
</evidence>
<feature type="transmembrane region" description="Helical" evidence="1">
    <location>
        <begin position="132"/>
        <end position="155"/>
    </location>
</feature>
<dbReference type="EMBL" id="RBTT01000186">
    <property type="protein sequence ID" value="RMU08272.1"/>
    <property type="molecule type" value="Genomic_DNA"/>
</dbReference>
<evidence type="ECO:0000313" key="2">
    <source>
        <dbReference type="EMBL" id="RMU08272.1"/>
    </source>
</evidence>
<keyword evidence="1" id="KW-0472">Membrane</keyword>
<keyword evidence="1" id="KW-0812">Transmembrane</keyword>
<comment type="caution">
    <text evidence="2">The sequence shown here is derived from an EMBL/GenBank/DDBJ whole genome shotgun (WGS) entry which is preliminary data.</text>
</comment>
<feature type="transmembrane region" description="Helical" evidence="1">
    <location>
        <begin position="28"/>
        <end position="49"/>
    </location>
</feature>
<dbReference type="RefSeq" id="WP_122285569.1">
    <property type="nucleotide sequence ID" value="NZ_RBRV01000017.1"/>
</dbReference>
<organism evidence="2 3">
    <name type="scientific">Pseudomonas syringae pv. coriandricola</name>
    <dbReference type="NCBI Taxonomy" id="264453"/>
    <lineage>
        <taxon>Bacteria</taxon>
        <taxon>Pseudomonadati</taxon>
        <taxon>Pseudomonadota</taxon>
        <taxon>Gammaproteobacteria</taxon>
        <taxon>Pseudomonadales</taxon>
        <taxon>Pseudomonadaceae</taxon>
        <taxon>Pseudomonas</taxon>
    </lineage>
</organism>
<protein>
    <submittedName>
        <fullName evidence="2">Uncharacterized protein</fullName>
    </submittedName>
</protein>
<reference evidence="2 3" key="1">
    <citation type="submission" date="2018-08" db="EMBL/GenBank/DDBJ databases">
        <title>Recombination of ecologically and evolutionarily significant loci maintains genetic cohesion in the Pseudomonas syringae species complex.</title>
        <authorList>
            <person name="Dillon M."/>
            <person name="Thakur S."/>
            <person name="Almeida R.N.D."/>
            <person name="Weir B.S."/>
            <person name="Guttman D.S."/>
        </authorList>
    </citation>
    <scope>NUCLEOTIDE SEQUENCE [LARGE SCALE GENOMIC DNA]</scope>
    <source>
        <strain evidence="2 3">ICMP 9829</strain>
    </source>
</reference>
<keyword evidence="1" id="KW-1133">Transmembrane helix</keyword>
<accession>A0A3M5RGT9</accession>
<sequence>MNNVVAVSRRYNGQAQETERLKESLKHLVVVALISAVFSVVAITISNADTPHPDLFALLMSISLLLGIYTFMALMELRLGQRLLQWKSTVVLWVVFFGCLSYFAKIQAVSDINSIFHIDASLFPMTVLATTALHSVGMLFWVVVFIGGISFLFALTTHRPENEIGQTLIIILCHAVNAFTFLVISLFIAYKVHDENSRRQMIYRIAQVADFNSFSPCKNVDAKLYSSLYIDANRYMVLVAPKIIDAFNLEARRFSVFRSVKVPESFPVLRCVY</sequence>
<name>A0A3M5RGT9_9PSED</name>
<feature type="transmembrane region" description="Helical" evidence="1">
    <location>
        <begin position="55"/>
        <end position="74"/>
    </location>
</feature>